<proteinExistence type="predicted"/>
<protein>
    <recommendedName>
        <fullName evidence="3">Cysteine-rich receptor-like protein kinase</fullName>
    </recommendedName>
</protein>
<evidence type="ECO:0000313" key="2">
    <source>
        <dbReference type="Proteomes" id="UP001054252"/>
    </source>
</evidence>
<dbReference type="Proteomes" id="UP001054252">
    <property type="component" value="Unassembled WGS sequence"/>
</dbReference>
<evidence type="ECO:0008006" key="3">
    <source>
        <dbReference type="Google" id="ProtNLM"/>
    </source>
</evidence>
<gene>
    <name evidence="1" type="ORF">SLEP1_g2594</name>
</gene>
<comment type="caution">
    <text evidence="1">The sequence shown here is derived from an EMBL/GenBank/DDBJ whole genome shotgun (WGS) entry which is preliminary data.</text>
</comment>
<dbReference type="EMBL" id="BPVZ01000002">
    <property type="protein sequence ID" value="GKU88311.1"/>
    <property type="molecule type" value="Genomic_DNA"/>
</dbReference>
<accession>A0AAV5HS69</accession>
<reference evidence="1 2" key="1">
    <citation type="journal article" date="2021" name="Commun. Biol.">
        <title>The genome of Shorea leprosula (Dipterocarpaceae) highlights the ecological relevance of drought in aseasonal tropical rainforests.</title>
        <authorList>
            <person name="Ng K.K.S."/>
            <person name="Kobayashi M.J."/>
            <person name="Fawcett J.A."/>
            <person name="Hatakeyama M."/>
            <person name="Paape T."/>
            <person name="Ng C.H."/>
            <person name="Ang C.C."/>
            <person name="Tnah L.H."/>
            <person name="Lee C.T."/>
            <person name="Nishiyama T."/>
            <person name="Sese J."/>
            <person name="O'Brien M.J."/>
            <person name="Copetti D."/>
            <person name="Mohd Noor M.I."/>
            <person name="Ong R.C."/>
            <person name="Putra M."/>
            <person name="Sireger I.Z."/>
            <person name="Indrioko S."/>
            <person name="Kosugi Y."/>
            <person name="Izuno A."/>
            <person name="Isagi Y."/>
            <person name="Lee S.L."/>
            <person name="Shimizu K.K."/>
        </authorList>
    </citation>
    <scope>NUCLEOTIDE SEQUENCE [LARGE SCALE GENOMIC DNA]</scope>
    <source>
        <strain evidence="1">214</strain>
    </source>
</reference>
<keyword evidence="2" id="KW-1185">Reference proteome</keyword>
<name>A0AAV5HS69_9ROSI</name>
<evidence type="ECO:0000313" key="1">
    <source>
        <dbReference type="EMBL" id="GKU88311.1"/>
    </source>
</evidence>
<organism evidence="1 2">
    <name type="scientific">Rubroshorea leprosula</name>
    <dbReference type="NCBI Taxonomy" id="152421"/>
    <lineage>
        <taxon>Eukaryota</taxon>
        <taxon>Viridiplantae</taxon>
        <taxon>Streptophyta</taxon>
        <taxon>Embryophyta</taxon>
        <taxon>Tracheophyta</taxon>
        <taxon>Spermatophyta</taxon>
        <taxon>Magnoliopsida</taxon>
        <taxon>eudicotyledons</taxon>
        <taxon>Gunneridae</taxon>
        <taxon>Pentapetalae</taxon>
        <taxon>rosids</taxon>
        <taxon>malvids</taxon>
        <taxon>Malvales</taxon>
        <taxon>Dipterocarpaceae</taxon>
        <taxon>Rubroshorea</taxon>
    </lineage>
</organism>
<dbReference type="AlphaFoldDB" id="A0AAV5HS69"/>
<sequence>MERQKSRMMWMKEGDANTSFFHQCIKSRWRRNEINSLLVNEKVMQEVNELKQGVADYFRNLFAKEDWKRPILEGMEFNKIFEAEKELLTKPFLESEVKAAVWNCDSAKAPGPDGLSFGFLKAKWEVVKDDILKFLTDFHINNKLVRGSHSSFPVLIPKKENPQGLEEYRLEGH</sequence>